<dbReference type="EMBL" id="LR031575">
    <property type="protein sequence ID" value="VDD04996.1"/>
    <property type="molecule type" value="Genomic_DNA"/>
</dbReference>
<evidence type="ECO:0000313" key="1">
    <source>
        <dbReference type="EMBL" id="CAG7898429.1"/>
    </source>
</evidence>
<feature type="non-terminal residue" evidence="2">
    <location>
        <position position="71"/>
    </location>
</feature>
<reference evidence="2" key="1">
    <citation type="submission" date="2018-11" db="EMBL/GenBank/DDBJ databases">
        <authorList>
            <consortium name="Genoscope - CEA"/>
            <person name="William W."/>
        </authorList>
    </citation>
    <scope>NUCLEOTIDE SEQUENCE</scope>
</reference>
<proteinExistence type="predicted"/>
<dbReference type="Proteomes" id="UP000694005">
    <property type="component" value="Chromosome A08"/>
</dbReference>
<organism evidence="2">
    <name type="scientific">Brassica campestris</name>
    <name type="common">Field mustard</name>
    <dbReference type="NCBI Taxonomy" id="3711"/>
    <lineage>
        <taxon>Eukaryota</taxon>
        <taxon>Viridiplantae</taxon>
        <taxon>Streptophyta</taxon>
        <taxon>Embryophyta</taxon>
        <taxon>Tracheophyta</taxon>
        <taxon>Spermatophyta</taxon>
        <taxon>Magnoliopsida</taxon>
        <taxon>eudicotyledons</taxon>
        <taxon>Gunneridae</taxon>
        <taxon>Pentapetalae</taxon>
        <taxon>rosids</taxon>
        <taxon>malvids</taxon>
        <taxon>Brassicales</taxon>
        <taxon>Brassicaceae</taxon>
        <taxon>Brassiceae</taxon>
        <taxon>Brassica</taxon>
    </lineage>
</organism>
<accession>A0A3P6BQR2</accession>
<dbReference type="Gramene" id="A08p20950.2_BraZ1">
    <property type="protein sequence ID" value="A08p20950.2_BraZ1.CDS"/>
    <property type="gene ID" value="A08g20950.2_BraZ1"/>
</dbReference>
<dbReference type="EMBL" id="LS974624">
    <property type="protein sequence ID" value="CAG7898429.1"/>
    <property type="molecule type" value="Genomic_DNA"/>
</dbReference>
<gene>
    <name evidence="2" type="ORF">BRAA08T33832Z</name>
    <name evidence="1" type="ORF">BRAPAZ1V2_A08P20950.2</name>
</gene>
<dbReference type="AlphaFoldDB" id="A0A3P6BQR2"/>
<evidence type="ECO:0000313" key="2">
    <source>
        <dbReference type="EMBL" id="VDD04996.1"/>
    </source>
</evidence>
<sequence length="71" mass="8363">EREDVKVDVRPQLKFINKMKHNFLIFFYFMVDEYEVSCDGMKGYLTPCLGETNPPIFRSPAKGMEDILNKK</sequence>
<protein>
    <submittedName>
        <fullName evidence="1">Uncharacterized protein</fullName>
    </submittedName>
</protein>
<name>A0A3P6BQR2_BRACM</name>
<feature type="non-terminal residue" evidence="2">
    <location>
        <position position="1"/>
    </location>
</feature>